<evidence type="ECO:0000313" key="1">
    <source>
        <dbReference type="EMBL" id="KAK9235634.1"/>
    </source>
</evidence>
<keyword evidence="2" id="KW-1185">Reference proteome</keyword>
<accession>A0ACC3SWW7</accession>
<name>A0ACC3SWW7_LIPKO</name>
<proteinExistence type="predicted"/>
<dbReference type="Proteomes" id="UP001433508">
    <property type="component" value="Unassembled WGS sequence"/>
</dbReference>
<sequence length="872" mass="95917">MTSLYSANNAFMNPGPAPAPPVSRPPLATKTSAANLQVLPLNRILSPTSGSGGNNNGLGLKGHIIRQGWASVKEDGLRSFIWAKKYLILRDSNLDFHKNESSPPSSSVALATVTNVSRVDIKPYCFEIVRTSGTRSMFISCKSDVDLYAWMDEIYSRCPLMGVSSPTNFKHRVHVGFDPSSGGFTGLPETWAKLLNASAITQEDYAKNPQAVIEVLEFYSDIKAKEQQAAAGSSPPSTSSSASHQSPAFNAAVQQYSQRPALGHRAYTTGRIAPVQSSSVPLQASSSQPESSKSSKLQSTVPLAPEAESFPTPLRPAPRPPRPSPRQITLVSPQIQSTEQATASPTTSSRPKEAEVDRERDRGMELHREIPARHPLHTRPTIDVATPTQSPKNQQENHSRALDQRQKLQQQPSRDDLKKSPPSTASPPVPSIAPLKTFNATRPAPAAPRRAATDTPLPQLQKAEEQVTKDDDARYRAHVAKLQTQAQQRQQMHLQHAQAQAQRQHIIQQQEQQVIAQKGQQQLPQRQVRPQPQAQVQQQMPTHSKKAHRPANSADLAAQQLTDEKRVSTMDDMQIMAKLRSVVSSGDPLLLYDKKGKVGQGASGSVYVAAPLQPPMSSKYGKVAIKQMDLASQPRKELIVNEILVMKESQHPNIVNFLDAYLREPSDLWVVMEYMQGGALTDIIENNTLTEAQIATICLETCKGLQHLHHKNIIHRDIKSDNVLLDSQGNVKITDFGFCARLTDQKNKRATMVGTPYWMAPEVVKQKEYGPKVDIWSLGIMAIEMIESEPPYLNEEPLKALYLIATNGTPTLKRPEKLSREIKNFLSVCLCVDVGLRASADSLLTNDFLKKGCSLSSLAVLLGASFNGHDRN</sequence>
<reference evidence="2" key="1">
    <citation type="journal article" date="2024" name="Front. Bioeng. Biotechnol.">
        <title>Genome-scale model development and genomic sequencing of the oleaginous clade Lipomyces.</title>
        <authorList>
            <person name="Czajka J.J."/>
            <person name="Han Y."/>
            <person name="Kim J."/>
            <person name="Mondo S.J."/>
            <person name="Hofstad B.A."/>
            <person name="Robles A."/>
            <person name="Haridas S."/>
            <person name="Riley R."/>
            <person name="LaButti K."/>
            <person name="Pangilinan J."/>
            <person name="Andreopoulos W."/>
            <person name="Lipzen A."/>
            <person name="Yan J."/>
            <person name="Wang M."/>
            <person name="Ng V."/>
            <person name="Grigoriev I.V."/>
            <person name="Spatafora J.W."/>
            <person name="Magnuson J.K."/>
            <person name="Baker S.E."/>
            <person name="Pomraning K.R."/>
        </authorList>
    </citation>
    <scope>NUCLEOTIDE SEQUENCE [LARGE SCALE GENOMIC DNA]</scope>
    <source>
        <strain evidence="2">CBS 7786</strain>
    </source>
</reference>
<evidence type="ECO:0000313" key="2">
    <source>
        <dbReference type="Proteomes" id="UP001433508"/>
    </source>
</evidence>
<organism evidence="1 2">
    <name type="scientific">Lipomyces kononenkoae</name>
    <name type="common">Yeast</name>
    <dbReference type="NCBI Taxonomy" id="34357"/>
    <lineage>
        <taxon>Eukaryota</taxon>
        <taxon>Fungi</taxon>
        <taxon>Dikarya</taxon>
        <taxon>Ascomycota</taxon>
        <taxon>Saccharomycotina</taxon>
        <taxon>Lipomycetes</taxon>
        <taxon>Lipomycetales</taxon>
        <taxon>Lipomycetaceae</taxon>
        <taxon>Lipomyces</taxon>
    </lineage>
</organism>
<comment type="caution">
    <text evidence="1">The sequence shown here is derived from an EMBL/GenBank/DDBJ whole genome shotgun (WGS) entry which is preliminary data.</text>
</comment>
<dbReference type="EMBL" id="MU971409">
    <property type="protein sequence ID" value="KAK9235634.1"/>
    <property type="molecule type" value="Genomic_DNA"/>
</dbReference>
<gene>
    <name evidence="1" type="ORF">V1525DRAFT_434528</name>
</gene>
<protein>
    <submittedName>
        <fullName evidence="1">Kinase-like domain-containing protein</fullName>
    </submittedName>
</protein>